<evidence type="ECO:0000256" key="1">
    <source>
        <dbReference type="SAM" id="Phobius"/>
    </source>
</evidence>
<keyword evidence="3" id="KW-1185">Reference proteome</keyword>
<keyword evidence="1" id="KW-1133">Transmembrane helix</keyword>
<feature type="transmembrane region" description="Helical" evidence="1">
    <location>
        <begin position="87"/>
        <end position="110"/>
    </location>
</feature>
<comment type="caution">
    <text evidence="2">The sequence shown here is derived from an EMBL/GenBank/DDBJ whole genome shotgun (WGS) entry which is preliminary data.</text>
</comment>
<keyword evidence="1" id="KW-0812">Transmembrane</keyword>
<dbReference type="EMBL" id="CAJNOR010001616">
    <property type="protein sequence ID" value="CAF1172937.1"/>
    <property type="molecule type" value="Genomic_DNA"/>
</dbReference>
<gene>
    <name evidence="2" type="ORF">XAT740_LOCUS22137</name>
</gene>
<dbReference type="AlphaFoldDB" id="A0A814UFN8"/>
<proteinExistence type="predicted"/>
<accession>A0A814UFN8</accession>
<dbReference type="Proteomes" id="UP000663828">
    <property type="component" value="Unassembled WGS sequence"/>
</dbReference>
<sequence>MSRNSRSGWFDDRLQNVVKHQLDVSRHVKQLDTQVMANEKLFSEQNVAMNVLQRRIVYVERQLMAFSEQGTSHFLDQKTMEHQIRQLYKIVAFMIVTLVVVITFGVSRLLL</sequence>
<reference evidence="2" key="1">
    <citation type="submission" date="2021-02" db="EMBL/GenBank/DDBJ databases">
        <authorList>
            <person name="Nowell W R."/>
        </authorList>
    </citation>
    <scope>NUCLEOTIDE SEQUENCE</scope>
</reference>
<name>A0A814UFN8_ADIRI</name>
<evidence type="ECO:0000313" key="3">
    <source>
        <dbReference type="Proteomes" id="UP000663828"/>
    </source>
</evidence>
<keyword evidence="1" id="KW-0472">Membrane</keyword>
<protein>
    <submittedName>
        <fullName evidence="2">Uncharacterized protein</fullName>
    </submittedName>
</protein>
<evidence type="ECO:0000313" key="2">
    <source>
        <dbReference type="EMBL" id="CAF1172937.1"/>
    </source>
</evidence>
<organism evidence="2 3">
    <name type="scientific">Adineta ricciae</name>
    <name type="common">Rotifer</name>
    <dbReference type="NCBI Taxonomy" id="249248"/>
    <lineage>
        <taxon>Eukaryota</taxon>
        <taxon>Metazoa</taxon>
        <taxon>Spiralia</taxon>
        <taxon>Gnathifera</taxon>
        <taxon>Rotifera</taxon>
        <taxon>Eurotatoria</taxon>
        <taxon>Bdelloidea</taxon>
        <taxon>Adinetida</taxon>
        <taxon>Adinetidae</taxon>
        <taxon>Adineta</taxon>
    </lineage>
</organism>